<dbReference type="InterPro" id="IPR029030">
    <property type="entry name" value="Caspase-like_dom_sf"/>
</dbReference>
<feature type="chain" id="PRO_5001586313" evidence="6">
    <location>
        <begin position="23"/>
        <end position="904"/>
    </location>
</feature>
<evidence type="ECO:0000256" key="1">
    <source>
        <dbReference type="ARBA" id="ARBA00022723"/>
    </source>
</evidence>
<dbReference type="HOGENOM" id="CLU_324368_0_0_6"/>
<name>A0A060H766_XYLFS</name>
<sequence length="904" mass="101310">MLNQAKPLSSLFLNLCTLLALVACKHQSTPVESASPVTTVSVDVKHHSPDPQQAQPLLASLHQQLESYRRIMVLLTDDGVQSPQERVTSSQVGQILFNEGLNQRTAFSKRIDALLASGAPNRFDTLTVILDYIESSPDLYDADRLAFREALNDLDARINHDSALPAIKLRQRIHEDIDALNQIERNYNQEITRLSIPFDRNRGILIKREKWDDYVAHLRRSYTRKMILHDYGILEAYPIPIEESEHEIFGNELPPKTLVLTFDDGPHRIYTNEIKEILQHYAVPAVFFQVGRNIGRFDRAGKPRLGPLSKITRELIEQGYAVANHSMTHDLLSKLSGNALRKEVINADIILRAVDERRAPLFRFPYGARSAEGLRLLSEIGLQSVRWNIDSLDWADPVPNSVARRVLLQVAQRQRGIILFHDIHDRAVKALPQILEKLIAEGYQFAGWDGHAFSVNNSHPKSAKIDAEGIETTASRSWATVIGVDDYIKWPKLKYAANDAQAIANTLIQSFGFPSSHVILLKNREATRDKILSVFNDLANGRIQKNDRLFVFFAGHGATRQLSLGRDVGYIIPVDSDPAHFSDDAISMTKIQNIAKSFEAKHVLLVMDACYSGLGLMPKQTQTSPRFATNINRMSRQILTSGAPDQPVTDRGPNGHSVFTWALLKALSGHADFNDDGLITGTELGAYVASAVSTVSAQTPAFGPLLGSPGGEFVFEIPRRKKILTTQNTKRPVKAINFNRPFESANTARQAKKLHQNTTAVKLITVKNLHRDEARLLLPPNVKLGKGKLAQPANDLGLQLYKDKSTKELTDQFTDTLELKPHFLRTSKNLGFFYPPQSEYAQHVPWSQNTLKIDYSPVTTQLNRGDIYLQLNNKDKARKTYTTDVDLQPEDSATKQLGMKLTKL</sequence>
<dbReference type="PROSITE" id="PS51257">
    <property type="entry name" value="PROKAR_LIPOPROTEIN"/>
    <property type="match status" value="1"/>
</dbReference>
<dbReference type="InterPro" id="IPR011600">
    <property type="entry name" value="Pept_C14_caspase"/>
</dbReference>
<dbReference type="Proteomes" id="UP000027215">
    <property type="component" value="Chromosome"/>
</dbReference>
<keyword evidence="3" id="KW-0378">Hydrolase</keyword>
<dbReference type="AlphaFoldDB" id="A0A060H766"/>
<evidence type="ECO:0000256" key="4">
    <source>
        <dbReference type="ARBA" id="ARBA00023277"/>
    </source>
</evidence>
<dbReference type="PANTHER" id="PTHR46471">
    <property type="entry name" value="CHITIN DEACETYLASE"/>
    <property type="match status" value="1"/>
</dbReference>
<dbReference type="InterPro" id="IPR011990">
    <property type="entry name" value="TPR-like_helical_dom_sf"/>
</dbReference>
<reference evidence="8 9" key="1">
    <citation type="submission" date="2013-08" db="EMBL/GenBank/DDBJ databases">
        <authorList>
            <person name="Stouthamer R."/>
            <person name="Nunney L."/>
        </authorList>
    </citation>
    <scope>NUCLEOTIDE SEQUENCE [LARGE SCALE GENOMIC DNA]</scope>
    <source>
        <strain evidence="9">ann-1</strain>
    </source>
</reference>
<dbReference type="InterPro" id="IPR018247">
    <property type="entry name" value="EF_Hand_1_Ca_BS"/>
</dbReference>
<evidence type="ECO:0000313" key="8">
    <source>
        <dbReference type="EMBL" id="AIC09201.1"/>
    </source>
</evidence>
<dbReference type="Pfam" id="PF00656">
    <property type="entry name" value="Peptidase_C14"/>
    <property type="match status" value="1"/>
</dbReference>
<dbReference type="SUPFAM" id="SSF52129">
    <property type="entry name" value="Caspase-like"/>
    <property type="match status" value="1"/>
</dbReference>
<keyword evidence="5" id="KW-0802">TPR repeat</keyword>
<dbReference type="PATRIC" id="fig|155920.8.peg.210"/>
<dbReference type="KEGG" id="xfs:D934_00895"/>
<keyword evidence="1" id="KW-0479">Metal-binding</keyword>
<dbReference type="Gene3D" id="3.40.50.1460">
    <property type="match status" value="1"/>
</dbReference>
<evidence type="ECO:0000313" key="9">
    <source>
        <dbReference type="Proteomes" id="UP000027215"/>
    </source>
</evidence>
<dbReference type="RefSeq" id="WP_024749183.1">
    <property type="nucleotide sequence ID" value="NZ_CP006696.1"/>
</dbReference>
<evidence type="ECO:0000256" key="6">
    <source>
        <dbReference type="SAM" id="SignalP"/>
    </source>
</evidence>
<dbReference type="PROSITE" id="PS51677">
    <property type="entry name" value="NODB"/>
    <property type="match status" value="1"/>
</dbReference>
<accession>A0A060H766</accession>
<dbReference type="InterPro" id="IPR002509">
    <property type="entry name" value="NODB_dom"/>
</dbReference>
<protein>
    <submittedName>
        <fullName evidence="8">Polysaccharide deacetylase</fullName>
    </submittedName>
</protein>
<dbReference type="GO" id="GO:0004197">
    <property type="term" value="F:cysteine-type endopeptidase activity"/>
    <property type="evidence" value="ECO:0007669"/>
    <property type="project" value="InterPro"/>
</dbReference>
<proteinExistence type="predicted"/>
<feature type="domain" description="NodB homology" evidence="7">
    <location>
        <begin position="256"/>
        <end position="446"/>
    </location>
</feature>
<feature type="repeat" description="TPR" evidence="5">
    <location>
        <begin position="858"/>
        <end position="891"/>
    </location>
</feature>
<evidence type="ECO:0000256" key="2">
    <source>
        <dbReference type="ARBA" id="ARBA00022729"/>
    </source>
</evidence>
<evidence type="ECO:0000256" key="3">
    <source>
        <dbReference type="ARBA" id="ARBA00022801"/>
    </source>
</evidence>
<gene>
    <name evidence="8" type="ORF">D934_00895</name>
</gene>
<feature type="signal peptide" evidence="6">
    <location>
        <begin position="1"/>
        <end position="22"/>
    </location>
</feature>
<dbReference type="GO" id="GO:0005975">
    <property type="term" value="P:carbohydrate metabolic process"/>
    <property type="evidence" value="ECO:0007669"/>
    <property type="project" value="InterPro"/>
</dbReference>
<dbReference type="InterPro" id="IPR011330">
    <property type="entry name" value="Glyco_hydro/deAcase_b/a-brl"/>
</dbReference>
<dbReference type="GO" id="GO:0046872">
    <property type="term" value="F:metal ion binding"/>
    <property type="evidence" value="ECO:0007669"/>
    <property type="project" value="UniProtKB-KW"/>
</dbReference>
<dbReference type="Pfam" id="PF01522">
    <property type="entry name" value="Polysacc_deac_1"/>
    <property type="match status" value="1"/>
</dbReference>
<evidence type="ECO:0000256" key="5">
    <source>
        <dbReference type="PROSITE-ProRule" id="PRU00339"/>
    </source>
</evidence>
<dbReference type="PROSITE" id="PS00018">
    <property type="entry name" value="EF_HAND_1"/>
    <property type="match status" value="1"/>
</dbReference>
<dbReference type="InterPro" id="IPR019734">
    <property type="entry name" value="TPR_rpt"/>
</dbReference>
<keyword evidence="4" id="KW-0119">Carbohydrate metabolism</keyword>
<evidence type="ECO:0000259" key="7">
    <source>
        <dbReference type="PROSITE" id="PS51677"/>
    </source>
</evidence>
<dbReference type="Gene3D" id="1.25.40.10">
    <property type="entry name" value="Tetratricopeptide repeat domain"/>
    <property type="match status" value="1"/>
</dbReference>
<dbReference type="PANTHER" id="PTHR46471:SF2">
    <property type="entry name" value="CHITIN DEACETYLASE-RELATED"/>
    <property type="match status" value="1"/>
</dbReference>
<dbReference type="GO" id="GO:0006508">
    <property type="term" value="P:proteolysis"/>
    <property type="evidence" value="ECO:0007669"/>
    <property type="project" value="InterPro"/>
</dbReference>
<dbReference type="Gene3D" id="3.20.20.370">
    <property type="entry name" value="Glycoside hydrolase/deacetylase"/>
    <property type="match status" value="1"/>
</dbReference>
<dbReference type="SUPFAM" id="SSF48452">
    <property type="entry name" value="TPR-like"/>
    <property type="match status" value="1"/>
</dbReference>
<keyword evidence="2 6" id="KW-0732">Signal</keyword>
<dbReference type="CDD" id="cd10917">
    <property type="entry name" value="CE4_NodB_like_6s_7s"/>
    <property type="match status" value="1"/>
</dbReference>
<organism evidence="8 9">
    <name type="scientific">Xylella fastidiosa subsp. sandyi Ann-1</name>
    <dbReference type="NCBI Taxonomy" id="155920"/>
    <lineage>
        <taxon>Bacteria</taxon>
        <taxon>Pseudomonadati</taxon>
        <taxon>Pseudomonadota</taxon>
        <taxon>Gammaproteobacteria</taxon>
        <taxon>Lysobacterales</taxon>
        <taxon>Lysobacteraceae</taxon>
        <taxon>Xylella</taxon>
    </lineage>
</organism>
<dbReference type="PROSITE" id="PS50005">
    <property type="entry name" value="TPR"/>
    <property type="match status" value="1"/>
</dbReference>
<dbReference type="SUPFAM" id="SSF88713">
    <property type="entry name" value="Glycoside hydrolase/deacetylase"/>
    <property type="match status" value="1"/>
</dbReference>
<dbReference type="GO" id="GO:0016810">
    <property type="term" value="F:hydrolase activity, acting on carbon-nitrogen (but not peptide) bonds"/>
    <property type="evidence" value="ECO:0007669"/>
    <property type="project" value="InterPro"/>
</dbReference>
<dbReference type="EMBL" id="CP006696">
    <property type="protein sequence ID" value="AIC09201.1"/>
    <property type="molecule type" value="Genomic_DNA"/>
</dbReference>